<evidence type="ECO:0000313" key="3">
    <source>
        <dbReference type="Proteomes" id="UP001195483"/>
    </source>
</evidence>
<evidence type="ECO:0000256" key="1">
    <source>
        <dbReference type="SAM" id="MobiDB-lite"/>
    </source>
</evidence>
<evidence type="ECO:0000313" key="2">
    <source>
        <dbReference type="EMBL" id="KAK3579723.1"/>
    </source>
</evidence>
<reference evidence="2" key="1">
    <citation type="journal article" date="2021" name="Genome Biol. Evol.">
        <title>A High-Quality Reference Genome for a Parasitic Bivalve with Doubly Uniparental Inheritance (Bivalvia: Unionida).</title>
        <authorList>
            <person name="Smith C.H."/>
        </authorList>
    </citation>
    <scope>NUCLEOTIDE SEQUENCE</scope>
    <source>
        <strain evidence="2">CHS0354</strain>
    </source>
</reference>
<proteinExistence type="predicted"/>
<reference evidence="2" key="3">
    <citation type="submission" date="2023-05" db="EMBL/GenBank/DDBJ databases">
        <authorList>
            <person name="Smith C.H."/>
        </authorList>
    </citation>
    <scope>NUCLEOTIDE SEQUENCE</scope>
    <source>
        <strain evidence="2">CHS0354</strain>
        <tissue evidence="2">Mantle</tissue>
    </source>
</reference>
<protein>
    <submittedName>
        <fullName evidence="2">Uncharacterized protein</fullName>
    </submittedName>
</protein>
<keyword evidence="3" id="KW-1185">Reference proteome</keyword>
<comment type="caution">
    <text evidence="2">The sequence shown here is derived from an EMBL/GenBank/DDBJ whole genome shotgun (WGS) entry which is preliminary data.</text>
</comment>
<gene>
    <name evidence="2" type="ORF">CHS0354_008864</name>
</gene>
<sequence>MAVLSRIVLHHYGAMLTGYPATFDDVGDRGLAVDEYIRTTTPVCGAEAYRCPVSTPANSRRPATQKYVNIPNVNRYSFNIPSNAYIPKHVVTKPKTNQQWKPVKNIRQRSFDYYYVKKKDVGLGTVANSSWLNSLCSQPVVEIFKKYKRRFEAEKIQSSLERSSSTPGEIAIHNAWTSNSSNRSIESRSDRILTSADSKDYNKRFPNEETFSEYSMPPQFALLPVSFNSKVADSSYDKPRARSHAHTNNNQLKKPTAKMPPNGVKLSMVDNTYYDQFQRDDKRFPFAQVRKRVSKSGKLKKYVFENTDMSSVSPVMTMNAEDTFVQKSSHGTRKGNSQAGSLYRRTKTISPDNVSIRQTPEGSTLRSLNGTTTWNTPELTSVRLSPRSPDAGRLSRCSYCGMTEPKLPVIESNC</sequence>
<name>A0AAE0RUE9_9BIVA</name>
<dbReference type="EMBL" id="JAEAOA010000582">
    <property type="protein sequence ID" value="KAK3579723.1"/>
    <property type="molecule type" value="Genomic_DNA"/>
</dbReference>
<feature type="region of interest" description="Disordered" evidence="1">
    <location>
        <begin position="233"/>
        <end position="263"/>
    </location>
</feature>
<accession>A0AAE0RUE9</accession>
<dbReference type="AlphaFoldDB" id="A0AAE0RUE9"/>
<organism evidence="2 3">
    <name type="scientific">Potamilus streckersoni</name>
    <dbReference type="NCBI Taxonomy" id="2493646"/>
    <lineage>
        <taxon>Eukaryota</taxon>
        <taxon>Metazoa</taxon>
        <taxon>Spiralia</taxon>
        <taxon>Lophotrochozoa</taxon>
        <taxon>Mollusca</taxon>
        <taxon>Bivalvia</taxon>
        <taxon>Autobranchia</taxon>
        <taxon>Heteroconchia</taxon>
        <taxon>Palaeoheterodonta</taxon>
        <taxon>Unionida</taxon>
        <taxon>Unionoidea</taxon>
        <taxon>Unionidae</taxon>
        <taxon>Ambleminae</taxon>
        <taxon>Lampsilini</taxon>
        <taxon>Potamilus</taxon>
    </lineage>
</organism>
<dbReference type="Proteomes" id="UP001195483">
    <property type="component" value="Unassembled WGS sequence"/>
</dbReference>
<feature type="compositionally biased region" description="Polar residues" evidence="1">
    <location>
        <begin position="353"/>
        <end position="383"/>
    </location>
</feature>
<reference evidence="2" key="2">
    <citation type="journal article" date="2021" name="Genome Biol. Evol.">
        <title>Developing a high-quality reference genome for a parasitic bivalve with doubly uniparental inheritance (Bivalvia: Unionida).</title>
        <authorList>
            <person name="Smith C.H."/>
        </authorList>
    </citation>
    <scope>NUCLEOTIDE SEQUENCE</scope>
    <source>
        <strain evidence="2">CHS0354</strain>
        <tissue evidence="2">Mantle</tissue>
    </source>
</reference>
<feature type="region of interest" description="Disordered" evidence="1">
    <location>
        <begin position="353"/>
        <end position="388"/>
    </location>
</feature>